<reference evidence="2" key="1">
    <citation type="submission" date="2009-11" db="EMBL/GenBank/DDBJ databases">
        <authorList>
            <consortium name="The Broad Institute Genome Sequencing Platform"/>
            <person name="Ward D."/>
            <person name="Feldgarden M."/>
            <person name="Earl A."/>
            <person name="Young S.K."/>
            <person name="Zeng Q."/>
            <person name="Koehrsen M."/>
            <person name="Alvarado L."/>
            <person name="Berlin A."/>
            <person name="Bochicchio J."/>
            <person name="Borenstein D."/>
            <person name="Chapman S.B."/>
            <person name="Chen Z."/>
            <person name="Engels R."/>
            <person name="Freedman E."/>
            <person name="Gellesch M."/>
            <person name="Goldberg J."/>
            <person name="Griggs A."/>
            <person name="Gujja S."/>
            <person name="Heilman E."/>
            <person name="Heiman D."/>
            <person name="Hepburn T."/>
            <person name="Howarth C."/>
            <person name="Jen D."/>
            <person name="Larson L."/>
            <person name="Lewis B."/>
            <person name="Mehta T."/>
            <person name="Park D."/>
            <person name="Pearson M."/>
            <person name="Roberts A."/>
            <person name="Saif S."/>
            <person name="Shea T."/>
            <person name="Shenoy N."/>
            <person name="Sisk P."/>
            <person name="Stolte C."/>
            <person name="Sykes S."/>
            <person name="Thomson T."/>
            <person name="Walk T."/>
            <person name="White J."/>
            <person name="Yandava C."/>
            <person name="Izard J."/>
            <person name="Baranova O.V."/>
            <person name="Blanton J.M."/>
            <person name="Tanner A.C."/>
            <person name="Dewhirst F.E."/>
            <person name="Haas B."/>
            <person name="Nusbaum C."/>
            <person name="Birren B."/>
        </authorList>
    </citation>
    <scope>NUCLEOTIDE SEQUENCE [LARGE SCALE GENOMIC DNA]</scope>
    <source>
        <strain evidence="2">1-1 BBBD Race 1</strain>
    </source>
</reference>
<feature type="region of interest" description="Disordered" evidence="1">
    <location>
        <begin position="416"/>
        <end position="493"/>
    </location>
</feature>
<evidence type="ECO:0000313" key="3">
    <source>
        <dbReference type="EnsemblFungi" id="PTTG_07540-t43_1-p1"/>
    </source>
</evidence>
<feature type="compositionally biased region" description="Gly residues" evidence="1">
    <location>
        <begin position="299"/>
        <end position="309"/>
    </location>
</feature>
<evidence type="ECO:0000313" key="2">
    <source>
        <dbReference type="EMBL" id="OAV90936.1"/>
    </source>
</evidence>
<dbReference type="AlphaFoldDB" id="A0A180GDX6"/>
<feature type="compositionally biased region" description="Gly residues" evidence="1">
    <location>
        <begin position="178"/>
        <end position="189"/>
    </location>
</feature>
<feature type="region of interest" description="Disordered" evidence="1">
    <location>
        <begin position="945"/>
        <end position="1080"/>
    </location>
</feature>
<feature type="compositionally biased region" description="Polar residues" evidence="1">
    <location>
        <begin position="450"/>
        <end position="461"/>
    </location>
</feature>
<feature type="compositionally biased region" description="Low complexity" evidence="1">
    <location>
        <begin position="310"/>
        <end position="327"/>
    </location>
</feature>
<feature type="compositionally biased region" description="Low complexity" evidence="1">
    <location>
        <begin position="272"/>
        <end position="286"/>
    </location>
</feature>
<dbReference type="OrthoDB" id="2507804at2759"/>
<reference evidence="2" key="2">
    <citation type="submission" date="2016-05" db="EMBL/GenBank/DDBJ databases">
        <title>Comparative analysis highlights variable genome content of wheat rusts and divergence of the mating loci.</title>
        <authorList>
            <person name="Cuomo C.A."/>
            <person name="Bakkeren G."/>
            <person name="Szabo L."/>
            <person name="Khalil H."/>
            <person name="Joly D."/>
            <person name="Goldberg J."/>
            <person name="Young S."/>
            <person name="Zeng Q."/>
            <person name="Fellers J."/>
        </authorList>
    </citation>
    <scope>NUCLEOTIDE SEQUENCE [LARGE SCALE GENOMIC DNA]</scope>
    <source>
        <strain evidence="2">1-1 BBBD Race 1</strain>
    </source>
</reference>
<reference evidence="3 4" key="3">
    <citation type="journal article" date="2017" name="G3 (Bethesda)">
        <title>Comparative analysis highlights variable genome content of wheat rusts and divergence of the mating loci.</title>
        <authorList>
            <person name="Cuomo C.A."/>
            <person name="Bakkeren G."/>
            <person name="Khalil H.B."/>
            <person name="Panwar V."/>
            <person name="Joly D."/>
            <person name="Linning R."/>
            <person name="Sakthikumar S."/>
            <person name="Song X."/>
            <person name="Adiconis X."/>
            <person name="Fan L."/>
            <person name="Goldberg J.M."/>
            <person name="Levin J.Z."/>
            <person name="Young S."/>
            <person name="Zeng Q."/>
            <person name="Anikster Y."/>
            <person name="Bruce M."/>
            <person name="Wang M."/>
            <person name="Yin C."/>
            <person name="McCallum B."/>
            <person name="Szabo L.J."/>
            <person name="Hulbert S."/>
            <person name="Chen X."/>
            <person name="Fellers J.P."/>
        </authorList>
    </citation>
    <scope>NUCLEOTIDE SEQUENCE</scope>
    <source>
        <strain evidence="4">Isolate 1-1 / race 1 (BBBD)</strain>
        <strain evidence="3">isolate 1-1 / race 1 (BBBD)</strain>
    </source>
</reference>
<feature type="region of interest" description="Disordered" evidence="1">
    <location>
        <begin position="119"/>
        <end position="153"/>
    </location>
</feature>
<feature type="compositionally biased region" description="Gly residues" evidence="1">
    <location>
        <begin position="262"/>
        <end position="271"/>
    </location>
</feature>
<dbReference type="EnsemblFungi" id="PTTG_07540-t43_1">
    <property type="protein sequence ID" value="PTTG_07540-t43_1-p1"/>
    <property type="gene ID" value="PTTG_07540"/>
</dbReference>
<protein>
    <submittedName>
        <fullName evidence="2 3">Uncharacterized protein</fullName>
    </submittedName>
</protein>
<dbReference type="VEuPathDB" id="FungiDB:PTTG_07540"/>
<accession>A0A180GDX6</accession>
<feature type="compositionally biased region" description="Basic and acidic residues" evidence="1">
    <location>
        <begin position="980"/>
        <end position="992"/>
    </location>
</feature>
<feature type="compositionally biased region" description="Low complexity" evidence="1">
    <location>
        <begin position="752"/>
        <end position="761"/>
    </location>
</feature>
<dbReference type="STRING" id="630390.A0A180GDX6"/>
<feature type="compositionally biased region" description="Polar residues" evidence="1">
    <location>
        <begin position="1036"/>
        <end position="1076"/>
    </location>
</feature>
<reference evidence="3" key="4">
    <citation type="submission" date="2025-05" db="UniProtKB">
        <authorList>
            <consortium name="EnsemblFungi"/>
        </authorList>
    </citation>
    <scope>IDENTIFICATION</scope>
    <source>
        <strain evidence="3">isolate 1-1 / race 1 (BBBD)</strain>
    </source>
</reference>
<feature type="compositionally biased region" description="Polar residues" evidence="1">
    <location>
        <begin position="221"/>
        <end position="234"/>
    </location>
</feature>
<feature type="compositionally biased region" description="Acidic residues" evidence="1">
    <location>
        <begin position="960"/>
        <end position="970"/>
    </location>
</feature>
<dbReference type="EMBL" id="ADAS02000091">
    <property type="protein sequence ID" value="OAV90936.1"/>
    <property type="molecule type" value="Genomic_DNA"/>
</dbReference>
<evidence type="ECO:0000313" key="4">
    <source>
        <dbReference type="Proteomes" id="UP000005240"/>
    </source>
</evidence>
<organism evidence="2">
    <name type="scientific">Puccinia triticina (isolate 1-1 / race 1 (BBBD))</name>
    <name type="common">Brown leaf rust fungus</name>
    <dbReference type="NCBI Taxonomy" id="630390"/>
    <lineage>
        <taxon>Eukaryota</taxon>
        <taxon>Fungi</taxon>
        <taxon>Dikarya</taxon>
        <taxon>Basidiomycota</taxon>
        <taxon>Pucciniomycotina</taxon>
        <taxon>Pucciniomycetes</taxon>
        <taxon>Pucciniales</taxon>
        <taxon>Pucciniaceae</taxon>
        <taxon>Puccinia</taxon>
    </lineage>
</organism>
<feature type="region of interest" description="Disordered" evidence="1">
    <location>
        <begin position="171"/>
        <end position="234"/>
    </location>
</feature>
<sequence>MTNLYLPNSSTICSALLRRKYASRFINNQEIAEDEVLITQRKSQLSLPTYYIYLSSTNDSNIYLKIKARICSSGKQKIEMFILKCSNLLLLILAACQLFRSTSCSQFYPNVNSANLRRREMPFGNPNPNYGNRDAHDGYGPSTGGGTKGSNVPGQGATTYPGTIGFSKENAVNSPGGVSNGGTLPGGILPGSANGIPGSPQPVANSGTIPPGIVKSGPGNLGTSPVTPILGSTPQGASFNASGAGLPINQENLSKTIVGNGTSTGSGGGKVGPANPSNDSNAAAPNGGSGLVTSSKSQNGGGMPIGGIQPGASALAGSTGLGPAASPQEATPGSSAGTPGSLTGGRLPGINTNSLTGSIPNVGGGLSGAQELPVNAQGALGGINGHPGVGSVLSTQDSDGTLRGLQNIPGAGGQGNLNGIFAGGQAPFVDPSGINPGGPKGPSPGPSSGVLTGQGTPNNLNGPKGPIPTPGGSTGLLNNLPVLGGQGASGSPNGISGSLSSLLGGQAAGPILGGSGREQGSNGLLGSVSGLTGGLAGGISPPRGSLGNIPVVSSLLGGSSGPGRNAAGAGLLTGDQGLGINLNGLGGSVSGLTGGLRSLPIVGGQGQNNNLPLGGGGLPLNPGRIGSQLGGSVSGLTGGLSSLPIVGGQGQNINLPLGGGGPPGGIGSQLGGSVSGLTGGLSSLPIVGGQGQNINLPLGGGGSPGGIGSQYNGHNVHRPAGDGYGPALRKRSDTGLPVTDIPSFGDGDDSTDSSFESFGFSPPQDFGSNSGAFNSQGGSDDSVNFPNLGDQGSNGIGGLIASLPVAGSILGGNGETAPDGQSGLLNNLPVVNSIFRGNQGGIIRRGVSDGLGNLPVVGAALGDGGVGGIVNGLPVVGPLANGNGPAGQASSGGLLNGGSVLGGNGEPNSDGVGGLVNGLPVIGGPGDIVNGIGLNRLLGRSALHDPRSYQGDNDAYSDTGDQEAAQDDEYNLPNPFTAREGQRGRYDNRYGSDRSGPSMRHYLANSYKHGGSKPTSDQEPDNSDNTYAKRGVSGFLGNQNDQPTDQSSSPANPQLDTQTSSQSASETNDEATSQSGGVLAWLGNIL</sequence>
<feature type="region of interest" description="Disordered" evidence="1">
    <location>
        <begin position="256"/>
        <end position="356"/>
    </location>
</feature>
<proteinExistence type="predicted"/>
<feature type="compositionally biased region" description="Polar residues" evidence="1">
    <location>
        <begin position="328"/>
        <end position="341"/>
    </location>
</feature>
<name>A0A180GDX6_PUCT1</name>
<gene>
    <name evidence="2" type="ORF">PTTG_07540</name>
</gene>
<evidence type="ECO:0000256" key="1">
    <source>
        <dbReference type="SAM" id="MobiDB-lite"/>
    </source>
</evidence>
<feature type="compositionally biased region" description="Polar residues" evidence="1">
    <location>
        <begin position="766"/>
        <end position="790"/>
    </location>
</feature>
<keyword evidence="4" id="KW-1185">Reference proteome</keyword>
<feature type="region of interest" description="Disordered" evidence="1">
    <location>
        <begin position="717"/>
        <end position="790"/>
    </location>
</feature>
<dbReference type="Proteomes" id="UP000005240">
    <property type="component" value="Unassembled WGS sequence"/>
</dbReference>